<feature type="signal peptide" evidence="6">
    <location>
        <begin position="1"/>
        <end position="19"/>
    </location>
</feature>
<dbReference type="PROSITE" id="PS00122">
    <property type="entry name" value="CARBOXYLESTERASE_B_1"/>
    <property type="match status" value="1"/>
</dbReference>
<evidence type="ECO:0000256" key="5">
    <source>
        <dbReference type="ARBA" id="ARBA00023180"/>
    </source>
</evidence>
<gene>
    <name evidence="8" type="ORF">EEDITHA_LOCUS5931</name>
</gene>
<reference evidence="8" key="1">
    <citation type="submission" date="2022-03" db="EMBL/GenBank/DDBJ databases">
        <authorList>
            <person name="Tunstrom K."/>
        </authorList>
    </citation>
    <scope>NUCLEOTIDE SEQUENCE</scope>
</reference>
<evidence type="ECO:0000256" key="4">
    <source>
        <dbReference type="ARBA" id="ARBA00023157"/>
    </source>
</evidence>
<keyword evidence="2" id="KW-0719">Serine esterase</keyword>
<dbReference type="InterPro" id="IPR019819">
    <property type="entry name" value="Carboxylesterase_B_CS"/>
</dbReference>
<evidence type="ECO:0000256" key="6">
    <source>
        <dbReference type="RuleBase" id="RU361235"/>
    </source>
</evidence>
<dbReference type="PROSITE" id="PS00941">
    <property type="entry name" value="CARBOXYLESTERASE_B_2"/>
    <property type="match status" value="1"/>
</dbReference>
<protein>
    <recommendedName>
        <fullName evidence="6">Carboxylic ester hydrolase</fullName>
        <ecNumber evidence="6">3.1.1.-</ecNumber>
    </recommendedName>
</protein>
<evidence type="ECO:0000313" key="8">
    <source>
        <dbReference type="EMBL" id="CAH2089924.1"/>
    </source>
</evidence>
<dbReference type="PANTHER" id="PTHR43142:SF1">
    <property type="entry name" value="CARBOXYLIC ESTER HYDROLASE"/>
    <property type="match status" value="1"/>
</dbReference>
<keyword evidence="4" id="KW-1015">Disulfide bond</keyword>
<feature type="chain" id="PRO_5043087900" description="Carboxylic ester hydrolase" evidence="6">
    <location>
        <begin position="20"/>
        <end position="537"/>
    </location>
</feature>
<keyword evidence="6" id="KW-0732">Signal</keyword>
<evidence type="ECO:0000256" key="2">
    <source>
        <dbReference type="ARBA" id="ARBA00022487"/>
    </source>
</evidence>
<dbReference type="SUPFAM" id="SSF53474">
    <property type="entry name" value="alpha/beta-Hydrolases"/>
    <property type="match status" value="1"/>
</dbReference>
<dbReference type="AlphaFoldDB" id="A0AAU9TTA4"/>
<dbReference type="EMBL" id="CAKOGL010000008">
    <property type="protein sequence ID" value="CAH2089924.1"/>
    <property type="molecule type" value="Genomic_DNA"/>
</dbReference>
<dbReference type="InterPro" id="IPR029058">
    <property type="entry name" value="AB_hydrolase_fold"/>
</dbReference>
<dbReference type="Proteomes" id="UP001153954">
    <property type="component" value="Unassembled WGS sequence"/>
</dbReference>
<comment type="similarity">
    <text evidence="1 6">Belongs to the type-B carboxylesterase/lipase family.</text>
</comment>
<accession>A0AAU9TTA4</accession>
<dbReference type="Pfam" id="PF00135">
    <property type="entry name" value="COesterase"/>
    <property type="match status" value="1"/>
</dbReference>
<keyword evidence="9" id="KW-1185">Reference proteome</keyword>
<evidence type="ECO:0000259" key="7">
    <source>
        <dbReference type="Pfam" id="PF00135"/>
    </source>
</evidence>
<sequence>MKNYWIVLWTLWAGRLVRQPTLPVRVHSGLLRGSVAADGSHISYLGVPYASYEQRFQTSHPRPKWEGILEATEEHIRCSQRFTNSFISGQEDCLTLNIYTPLQSTDELRPVMLYIHGGGFRDGSGSPFLYGPGYLVQHDVILVTFNYRLEILGFLCLGIKEAPGNAGLKDQVQALLWVQRNIKMFGGNPDKVTLFGESAGSAAVLYHMLSPLSKGLFQKAIMQSGSAISPWSFQFEPIEIAKQLAKQMGQNLDDPHQLYELFKSKTIKELLSTRIPRRDGDIVLSENIFVPCVENEIPNEKQFITDMPYNLISNETYNKVPLIIGYNDAEGYMFVGKENATTISKFNYYGAIPRDLIFPSDENKVKTAEDLKSLYNKSEISDDILVRLSKFEGDSGIIYPVTLTTEMLAKTNTYPVYAYKFCYDGWMNVIKLLFRFWKYPGATHADDLFYMFKMKITLPQSFFEVDIVNKITTMWTNFAKYGDPTPAVTKELPTKWHPVDKNAPHLLLIDKQFSTQPLWKDETLLFWNTTYSKYRRK</sequence>
<dbReference type="InterPro" id="IPR019826">
    <property type="entry name" value="Carboxylesterase_B_AS"/>
</dbReference>
<keyword evidence="5" id="KW-0325">Glycoprotein</keyword>
<comment type="caution">
    <text evidence="8">The sequence shown here is derived from an EMBL/GenBank/DDBJ whole genome shotgun (WGS) entry which is preliminary data.</text>
</comment>
<dbReference type="InterPro" id="IPR002018">
    <property type="entry name" value="CarbesteraseB"/>
</dbReference>
<dbReference type="Gene3D" id="3.40.50.1820">
    <property type="entry name" value="alpha/beta hydrolase"/>
    <property type="match status" value="1"/>
</dbReference>
<evidence type="ECO:0000313" key="9">
    <source>
        <dbReference type="Proteomes" id="UP001153954"/>
    </source>
</evidence>
<dbReference type="GO" id="GO:0052689">
    <property type="term" value="F:carboxylic ester hydrolase activity"/>
    <property type="evidence" value="ECO:0007669"/>
    <property type="project" value="UniProtKB-KW"/>
</dbReference>
<organism evidence="8 9">
    <name type="scientific">Euphydryas editha</name>
    <name type="common">Edith's checkerspot</name>
    <dbReference type="NCBI Taxonomy" id="104508"/>
    <lineage>
        <taxon>Eukaryota</taxon>
        <taxon>Metazoa</taxon>
        <taxon>Ecdysozoa</taxon>
        <taxon>Arthropoda</taxon>
        <taxon>Hexapoda</taxon>
        <taxon>Insecta</taxon>
        <taxon>Pterygota</taxon>
        <taxon>Neoptera</taxon>
        <taxon>Endopterygota</taxon>
        <taxon>Lepidoptera</taxon>
        <taxon>Glossata</taxon>
        <taxon>Ditrysia</taxon>
        <taxon>Papilionoidea</taxon>
        <taxon>Nymphalidae</taxon>
        <taxon>Nymphalinae</taxon>
        <taxon>Euphydryas</taxon>
    </lineage>
</organism>
<dbReference type="PANTHER" id="PTHR43142">
    <property type="entry name" value="CARBOXYLIC ESTER HYDROLASE"/>
    <property type="match status" value="1"/>
</dbReference>
<name>A0AAU9TTA4_EUPED</name>
<proteinExistence type="inferred from homology"/>
<feature type="domain" description="Carboxylesterase type B" evidence="7">
    <location>
        <begin position="24"/>
        <end position="526"/>
    </location>
</feature>
<dbReference type="EC" id="3.1.1.-" evidence="6"/>
<evidence type="ECO:0000256" key="3">
    <source>
        <dbReference type="ARBA" id="ARBA00022801"/>
    </source>
</evidence>
<keyword evidence="3 6" id="KW-0378">Hydrolase</keyword>
<evidence type="ECO:0000256" key="1">
    <source>
        <dbReference type="ARBA" id="ARBA00005964"/>
    </source>
</evidence>